<dbReference type="AlphaFoldDB" id="A0A315XQA0"/>
<dbReference type="EC" id="1.1.1.94" evidence="4"/>
<comment type="function">
    <text evidence="4">Catalyzes the reduction of the glycolytic intermediate dihydroxyacetone phosphate (DHAP) to sn-glycerol 3-phosphate (G3P).</text>
</comment>
<feature type="binding site" evidence="4">
    <location>
        <position position="133"/>
    </location>
    <ligand>
        <name>sn-glycerol 3-phosphate</name>
        <dbReference type="ChEBI" id="CHEBI:57597"/>
    </ligand>
</feature>
<dbReference type="GO" id="GO:0005975">
    <property type="term" value="P:carbohydrate metabolic process"/>
    <property type="evidence" value="ECO:0007669"/>
    <property type="project" value="InterPro"/>
</dbReference>
<dbReference type="OrthoDB" id="107040at2157"/>
<proteinExistence type="inferred from homology"/>
<dbReference type="HAMAP" id="MF_00394">
    <property type="entry name" value="NAD_Glyc3P_dehydrog"/>
    <property type="match status" value="1"/>
</dbReference>
<dbReference type="EMBL" id="MZGS01000014">
    <property type="protein sequence ID" value="PWB88068.1"/>
    <property type="molecule type" value="Genomic_DNA"/>
</dbReference>
<feature type="binding site" evidence="4">
    <location>
        <position position="276"/>
    </location>
    <ligand>
        <name>NADPH</name>
        <dbReference type="ChEBI" id="CHEBI:57783"/>
    </ligand>
</feature>
<dbReference type="InterPro" id="IPR006109">
    <property type="entry name" value="G3P_DH_NAD-dep_C"/>
</dbReference>
<dbReference type="InterPro" id="IPR008927">
    <property type="entry name" value="6-PGluconate_DH-like_C_sf"/>
</dbReference>
<evidence type="ECO:0000256" key="3">
    <source>
        <dbReference type="ARBA" id="ARBA00023027"/>
    </source>
</evidence>
<comment type="caution">
    <text evidence="4">Lacks conserved residue(s) required for the propagation of feature annotation.</text>
</comment>
<dbReference type="PANTHER" id="PTHR11728:SF1">
    <property type="entry name" value="GLYCEROL-3-PHOSPHATE DEHYDROGENASE [NAD(+)] 2, CHLOROPLASTIC"/>
    <property type="match status" value="1"/>
</dbReference>
<dbReference type="Proteomes" id="UP000251717">
    <property type="component" value="Unassembled WGS sequence"/>
</dbReference>
<dbReference type="InterPro" id="IPR013328">
    <property type="entry name" value="6PGD_dom2"/>
</dbReference>
<dbReference type="Pfam" id="PF07479">
    <property type="entry name" value="NAD_Gly3P_dh_C"/>
    <property type="match status" value="1"/>
</dbReference>
<accession>A0A315XQA0</accession>
<dbReference type="SUPFAM" id="SSF51735">
    <property type="entry name" value="NAD(P)-binding Rossmann-fold domains"/>
    <property type="match status" value="1"/>
</dbReference>
<dbReference type="Gene3D" id="1.10.1040.10">
    <property type="entry name" value="N-(1-d-carboxylethyl)-l-norvaline Dehydrogenase, domain 2"/>
    <property type="match status" value="1"/>
</dbReference>
<keyword evidence="3 4" id="KW-0520">NAD</keyword>
<dbReference type="PRINTS" id="PR00077">
    <property type="entry name" value="GPDHDRGNASE"/>
</dbReference>
<feature type="binding site" evidence="7">
    <location>
        <position position="137"/>
    </location>
    <ligand>
        <name>NAD(+)</name>
        <dbReference type="ChEBI" id="CHEBI:57540"/>
    </ligand>
</feature>
<feature type="active site" description="Proton acceptor" evidence="4 5">
    <location>
        <position position="188"/>
    </location>
</feature>
<comment type="catalytic activity">
    <reaction evidence="4">
        <text>sn-glycerol 3-phosphate + NAD(+) = dihydroxyacetone phosphate + NADH + H(+)</text>
        <dbReference type="Rhea" id="RHEA:11092"/>
        <dbReference type="ChEBI" id="CHEBI:15378"/>
        <dbReference type="ChEBI" id="CHEBI:57540"/>
        <dbReference type="ChEBI" id="CHEBI:57597"/>
        <dbReference type="ChEBI" id="CHEBI:57642"/>
        <dbReference type="ChEBI" id="CHEBI:57945"/>
        <dbReference type="EC" id="1.1.1.94"/>
    </reaction>
</comment>
<name>A0A315XQA0_9EURY</name>
<feature type="binding site" evidence="4">
    <location>
        <position position="241"/>
    </location>
    <ligand>
        <name>sn-glycerol 3-phosphate</name>
        <dbReference type="ChEBI" id="CHEBI:57597"/>
    </ligand>
</feature>
<comment type="similarity">
    <text evidence="1 4 8">Belongs to the NAD-dependent glycerol-3-phosphate dehydrogenase family.</text>
</comment>
<evidence type="ECO:0000259" key="10">
    <source>
        <dbReference type="Pfam" id="PF07479"/>
    </source>
</evidence>
<dbReference type="GO" id="GO:0046167">
    <property type="term" value="P:glycerol-3-phosphate biosynthetic process"/>
    <property type="evidence" value="ECO:0007669"/>
    <property type="project" value="UniProtKB-UniRule"/>
</dbReference>
<dbReference type="GO" id="GO:0141153">
    <property type="term" value="F:glycerol-3-phosphate dehydrogenase (NADP+) activity"/>
    <property type="evidence" value="ECO:0007669"/>
    <property type="project" value="RHEA"/>
</dbReference>
<keyword evidence="4" id="KW-0521">NADP</keyword>
<keyword evidence="4" id="KW-0963">Cytoplasm</keyword>
<feature type="binding site" evidence="7">
    <location>
        <position position="252"/>
    </location>
    <ligand>
        <name>NAD(+)</name>
        <dbReference type="ChEBI" id="CHEBI:57540"/>
    </ligand>
</feature>
<evidence type="ECO:0000256" key="1">
    <source>
        <dbReference type="ARBA" id="ARBA00011009"/>
    </source>
</evidence>
<dbReference type="PIRSF" id="PIRSF000114">
    <property type="entry name" value="Glycerol-3-P_dh"/>
    <property type="match status" value="1"/>
</dbReference>
<keyword evidence="4" id="KW-0547">Nucleotide-binding</keyword>
<dbReference type="SUPFAM" id="SSF48179">
    <property type="entry name" value="6-phosphogluconate dehydrogenase C-terminal domain-like"/>
    <property type="match status" value="1"/>
</dbReference>
<feature type="binding site" evidence="4">
    <location>
        <position position="274"/>
    </location>
    <ligand>
        <name>NADPH</name>
        <dbReference type="ChEBI" id="CHEBI:57783"/>
    </ligand>
</feature>
<feature type="binding site" evidence="4">
    <location>
        <position position="33"/>
    </location>
    <ligand>
        <name>NADPH</name>
        <dbReference type="ChEBI" id="CHEBI:57783"/>
    </ligand>
</feature>
<dbReference type="InterPro" id="IPR006168">
    <property type="entry name" value="G3P_DH_NAD-dep"/>
</dbReference>
<evidence type="ECO:0000256" key="4">
    <source>
        <dbReference type="HAMAP-Rule" id="MF_00394"/>
    </source>
</evidence>
<dbReference type="FunFam" id="3.40.50.720:FF:000019">
    <property type="entry name" value="Glycerol-3-phosphate dehydrogenase [NAD(P)+]"/>
    <property type="match status" value="1"/>
</dbReference>
<dbReference type="NCBIfam" id="NF000940">
    <property type="entry name" value="PRK00094.1-2"/>
    <property type="match status" value="1"/>
</dbReference>
<feature type="binding site" evidence="4">
    <location>
        <position position="34"/>
    </location>
    <ligand>
        <name>NADPH</name>
        <dbReference type="ChEBI" id="CHEBI:57783"/>
    </ligand>
</feature>
<feature type="binding site" evidence="4">
    <location>
        <position position="106"/>
    </location>
    <ligand>
        <name>NADPH</name>
        <dbReference type="ChEBI" id="CHEBI:57783"/>
    </ligand>
</feature>
<evidence type="ECO:0000313" key="12">
    <source>
        <dbReference type="Proteomes" id="UP000251717"/>
    </source>
</evidence>
<feature type="binding site" evidence="6">
    <location>
        <position position="106"/>
    </location>
    <ligand>
        <name>substrate</name>
    </ligand>
</feature>
<dbReference type="PANTHER" id="PTHR11728">
    <property type="entry name" value="GLYCEROL-3-PHOSPHATE DEHYDROGENASE"/>
    <property type="match status" value="1"/>
</dbReference>
<feature type="binding site" evidence="4">
    <location>
        <position position="137"/>
    </location>
    <ligand>
        <name>NADPH</name>
        <dbReference type="ChEBI" id="CHEBI:57783"/>
    </ligand>
</feature>
<dbReference type="NCBIfam" id="NF000942">
    <property type="entry name" value="PRK00094.1-4"/>
    <property type="match status" value="1"/>
</dbReference>
<comment type="caution">
    <text evidence="11">The sequence shown here is derived from an EMBL/GenBank/DDBJ whole genome shotgun (WGS) entry which is preliminary data.</text>
</comment>
<reference evidence="11 12" key="1">
    <citation type="submission" date="2017-03" db="EMBL/GenBank/DDBJ databases">
        <title>Genome sequence of Methanobrevibacter thaueri.</title>
        <authorList>
            <person name="Poehlein A."/>
            <person name="Seedorf H."/>
            <person name="Daniel R."/>
        </authorList>
    </citation>
    <scope>NUCLEOTIDE SEQUENCE [LARGE SCALE GENOMIC DNA]</scope>
    <source>
        <strain evidence="11 12">DSM 11995</strain>
    </source>
</reference>
<organism evidence="11 12">
    <name type="scientific">Methanobrevibacter thaueri</name>
    <dbReference type="NCBI Taxonomy" id="190975"/>
    <lineage>
        <taxon>Archaea</taxon>
        <taxon>Methanobacteriati</taxon>
        <taxon>Methanobacteriota</taxon>
        <taxon>Methanomada group</taxon>
        <taxon>Methanobacteria</taxon>
        <taxon>Methanobacteriales</taxon>
        <taxon>Methanobacteriaceae</taxon>
        <taxon>Methanobrevibacter</taxon>
    </lineage>
</organism>
<dbReference type="InterPro" id="IPR036291">
    <property type="entry name" value="NAD(P)-bd_dom_sf"/>
</dbReference>
<feature type="binding site" evidence="4">
    <location>
        <position position="253"/>
    </location>
    <ligand>
        <name>sn-glycerol 3-phosphate</name>
        <dbReference type="ChEBI" id="CHEBI:57597"/>
    </ligand>
</feature>
<dbReference type="UniPathway" id="UPA00940"/>
<dbReference type="Gene3D" id="3.40.50.720">
    <property type="entry name" value="NAD(P)-binding Rossmann-like Domain"/>
    <property type="match status" value="1"/>
</dbReference>
<feature type="domain" description="Glycerol-3-phosphate dehydrogenase NAD-dependent C-terminal" evidence="10">
    <location>
        <begin position="177"/>
        <end position="315"/>
    </location>
</feature>
<sequence>MFSNISVVGAGAMGTAISQTICENTKQVLLYAKRAEVVNSINKTHFNKDYFPNIRLEDNIIATNDLNELKNAEIIFLTLPSSVIREVTRKLKDIISSDCILVNTAKGIEKNSKKRMSEVIQEETGKSAVVLSGPNIAAEMVERTFSSASIACENKEYLDKVEQVLSTPKFKVSASNDVIGVEYCGVIKNVIAISQGICEGMKINDNARFSVFTKTFAETKDLIEKFGGKRDTVDDYCGFGDIITASTLNVSRNHTLGVLYGQKIVIDEKASGVLFEGKNTIITLKELCKNNNIDCATVDFTYDVIINGINPKRAFEEFWEKL</sequence>
<comment type="subcellular location">
    <subcellularLocation>
        <location evidence="4">Cytoplasm</location>
    </subcellularLocation>
</comment>
<evidence type="ECO:0000256" key="8">
    <source>
        <dbReference type="RuleBase" id="RU000437"/>
    </source>
</evidence>
<feature type="binding site" evidence="4">
    <location>
        <position position="252"/>
    </location>
    <ligand>
        <name>sn-glycerol 3-phosphate</name>
        <dbReference type="ChEBI" id="CHEBI:57597"/>
    </ligand>
</feature>
<dbReference type="InterPro" id="IPR011128">
    <property type="entry name" value="G3P_DH_NAD-dep_N"/>
</dbReference>
<keyword evidence="12" id="KW-1185">Reference proteome</keyword>
<evidence type="ECO:0000313" key="11">
    <source>
        <dbReference type="EMBL" id="PWB88068.1"/>
    </source>
</evidence>
<gene>
    <name evidence="11" type="primary">gpsA_1</name>
    <name evidence="4" type="synonym">gpsA</name>
    <name evidence="11" type="ORF">MBBTH_02120</name>
</gene>
<dbReference type="GO" id="GO:0051287">
    <property type="term" value="F:NAD binding"/>
    <property type="evidence" value="ECO:0007669"/>
    <property type="project" value="InterPro"/>
</dbReference>
<feature type="binding site" evidence="6">
    <location>
        <begin position="252"/>
        <end position="253"/>
    </location>
    <ligand>
        <name>substrate</name>
    </ligand>
</feature>
<evidence type="ECO:0000256" key="7">
    <source>
        <dbReference type="PIRSR" id="PIRSR000114-3"/>
    </source>
</evidence>
<feature type="binding site" evidence="4">
    <location>
        <position position="106"/>
    </location>
    <ligand>
        <name>sn-glycerol 3-phosphate</name>
        <dbReference type="ChEBI" id="CHEBI:57597"/>
    </ligand>
</feature>
<dbReference type="RefSeq" id="WP_116591204.1">
    <property type="nucleotide sequence ID" value="NZ_MZGS01000014.1"/>
</dbReference>
<dbReference type="GO" id="GO:0005829">
    <property type="term" value="C:cytosol"/>
    <property type="evidence" value="ECO:0007669"/>
    <property type="project" value="TreeGrafter"/>
</dbReference>
<dbReference type="Pfam" id="PF01210">
    <property type="entry name" value="NAD_Gly3P_dh_N"/>
    <property type="match status" value="1"/>
</dbReference>
<dbReference type="GO" id="GO:0046168">
    <property type="term" value="P:glycerol-3-phosphate catabolic process"/>
    <property type="evidence" value="ECO:0007669"/>
    <property type="project" value="InterPro"/>
</dbReference>
<feature type="binding site" evidence="4">
    <location>
        <position position="251"/>
    </location>
    <ligand>
        <name>sn-glycerol 3-phosphate</name>
        <dbReference type="ChEBI" id="CHEBI:57597"/>
    </ligand>
</feature>
<comment type="catalytic activity">
    <reaction evidence="4">
        <text>sn-glycerol 3-phosphate + NADP(+) = dihydroxyacetone phosphate + NADPH + H(+)</text>
        <dbReference type="Rhea" id="RHEA:11096"/>
        <dbReference type="ChEBI" id="CHEBI:15378"/>
        <dbReference type="ChEBI" id="CHEBI:57597"/>
        <dbReference type="ChEBI" id="CHEBI:57642"/>
        <dbReference type="ChEBI" id="CHEBI:57783"/>
        <dbReference type="ChEBI" id="CHEBI:58349"/>
        <dbReference type="EC" id="1.1.1.94"/>
    </reaction>
</comment>
<feature type="binding site" evidence="4">
    <location>
        <position position="50"/>
    </location>
    <ligand>
        <name>NADPH</name>
        <dbReference type="ChEBI" id="CHEBI:57783"/>
    </ligand>
</feature>
<evidence type="ECO:0000256" key="2">
    <source>
        <dbReference type="ARBA" id="ARBA00023002"/>
    </source>
</evidence>
<feature type="binding site" evidence="4">
    <location>
        <position position="188"/>
    </location>
    <ligand>
        <name>sn-glycerol 3-phosphate</name>
        <dbReference type="ChEBI" id="CHEBI:57597"/>
    </ligand>
</feature>
<dbReference type="GO" id="GO:0006650">
    <property type="term" value="P:glycerophospholipid metabolic process"/>
    <property type="evidence" value="ECO:0007669"/>
    <property type="project" value="UniProtKB-UniRule"/>
</dbReference>
<evidence type="ECO:0000256" key="5">
    <source>
        <dbReference type="PIRSR" id="PIRSR000114-1"/>
    </source>
</evidence>
<feature type="binding site" evidence="7">
    <location>
        <begin position="9"/>
        <end position="14"/>
    </location>
    <ligand>
        <name>NAD(+)</name>
        <dbReference type="ChEBI" id="CHEBI:57540"/>
    </ligand>
</feature>
<feature type="domain" description="Glycerol-3-phosphate dehydrogenase NAD-dependent N-terminal" evidence="9">
    <location>
        <begin position="5"/>
        <end position="156"/>
    </location>
</feature>
<protein>
    <recommendedName>
        <fullName evidence="4">Glycerol-3-phosphate dehydrogenase [NAD(P)+]</fullName>
        <ecNumber evidence="4">1.1.1.94</ecNumber>
    </recommendedName>
    <alternativeName>
        <fullName evidence="4">NAD(P)(+)-dependent glycerol-3-phosphate dehydrogenase</fullName>
    </alternativeName>
    <alternativeName>
        <fullName evidence="4">NAD(P)H-dependent dihydroxyacetone-phosphate reductase</fullName>
    </alternativeName>
</protein>
<keyword evidence="2 4" id="KW-0560">Oxidoreductase</keyword>
<evidence type="ECO:0000259" key="9">
    <source>
        <dbReference type="Pfam" id="PF01210"/>
    </source>
</evidence>
<evidence type="ECO:0000256" key="6">
    <source>
        <dbReference type="PIRSR" id="PIRSR000114-2"/>
    </source>
</evidence>
<feature type="binding site" evidence="4">
    <location>
        <position position="252"/>
    </location>
    <ligand>
        <name>NADPH</name>
        <dbReference type="ChEBI" id="CHEBI:57783"/>
    </ligand>
</feature>